<dbReference type="PANTHER" id="PTHR13015">
    <property type="entry name" value="PROTEIN AD-016-RELATED"/>
    <property type="match status" value="1"/>
</dbReference>
<comment type="similarity">
    <text evidence="1">Belongs to the CCDC53 family.</text>
</comment>
<dbReference type="GO" id="GO:0030041">
    <property type="term" value="P:actin filament polymerization"/>
    <property type="evidence" value="ECO:0007669"/>
    <property type="project" value="TreeGrafter"/>
</dbReference>
<dbReference type="InterPro" id="IPR019309">
    <property type="entry name" value="WASHC3"/>
</dbReference>
<evidence type="ECO:0000313" key="4">
    <source>
        <dbReference type="Proteomes" id="UP000652761"/>
    </source>
</evidence>
<feature type="region of interest" description="Disordered" evidence="2">
    <location>
        <begin position="98"/>
        <end position="147"/>
    </location>
</feature>
<evidence type="ECO:0000313" key="3">
    <source>
        <dbReference type="EMBL" id="MQL92076.1"/>
    </source>
</evidence>
<comment type="caution">
    <text evidence="3">The sequence shown here is derived from an EMBL/GenBank/DDBJ whole genome shotgun (WGS) entry which is preliminary data.</text>
</comment>
<name>A0A843VA38_COLES</name>
<dbReference type="Pfam" id="PF10152">
    <property type="entry name" value="CCDC53"/>
    <property type="match status" value="1"/>
</dbReference>
<feature type="region of interest" description="Disordered" evidence="2">
    <location>
        <begin position="1"/>
        <end position="36"/>
    </location>
</feature>
<accession>A0A843VA38</accession>
<evidence type="ECO:0000256" key="1">
    <source>
        <dbReference type="ARBA" id="ARBA00006290"/>
    </source>
</evidence>
<feature type="compositionally biased region" description="Basic and acidic residues" evidence="2">
    <location>
        <begin position="111"/>
        <end position="122"/>
    </location>
</feature>
<dbReference type="Proteomes" id="UP000652761">
    <property type="component" value="Unassembled WGS sequence"/>
</dbReference>
<sequence>MSWTAAPAAGGAPRSLLSPFPQIQSATPPSLEDQQQDEAAAAALAISDRRTLYLVNIFIGSAARFLNSFAAICEDKLADVHRRIVRLDATLKLLEAKLSGTSSNASGEGGEEGRKPDQEQQHHCSPSSSSSLPPPDRMSSTDLPTGG</sequence>
<dbReference type="AlphaFoldDB" id="A0A843VA38"/>
<keyword evidence="4" id="KW-1185">Reference proteome</keyword>
<protein>
    <submittedName>
        <fullName evidence="3">Uncharacterized protein</fullName>
    </submittedName>
</protein>
<dbReference type="GO" id="GO:0071203">
    <property type="term" value="C:WASH complex"/>
    <property type="evidence" value="ECO:0007669"/>
    <property type="project" value="InterPro"/>
</dbReference>
<gene>
    <name evidence="3" type="ORF">Taro_024699</name>
</gene>
<proteinExistence type="inferred from homology"/>
<dbReference type="OrthoDB" id="268027at2759"/>
<organism evidence="3 4">
    <name type="scientific">Colocasia esculenta</name>
    <name type="common">Wild taro</name>
    <name type="synonym">Arum esculentum</name>
    <dbReference type="NCBI Taxonomy" id="4460"/>
    <lineage>
        <taxon>Eukaryota</taxon>
        <taxon>Viridiplantae</taxon>
        <taxon>Streptophyta</taxon>
        <taxon>Embryophyta</taxon>
        <taxon>Tracheophyta</taxon>
        <taxon>Spermatophyta</taxon>
        <taxon>Magnoliopsida</taxon>
        <taxon>Liliopsida</taxon>
        <taxon>Araceae</taxon>
        <taxon>Aroideae</taxon>
        <taxon>Colocasieae</taxon>
        <taxon>Colocasia</taxon>
    </lineage>
</organism>
<dbReference type="PANTHER" id="PTHR13015:SF0">
    <property type="entry name" value="WASH COMPLEX SUBUNIT 3"/>
    <property type="match status" value="1"/>
</dbReference>
<reference evidence="3" key="1">
    <citation type="submission" date="2017-07" db="EMBL/GenBank/DDBJ databases">
        <title>Taro Niue Genome Assembly and Annotation.</title>
        <authorList>
            <person name="Atibalentja N."/>
            <person name="Keating K."/>
            <person name="Fields C.J."/>
        </authorList>
    </citation>
    <scope>NUCLEOTIDE SEQUENCE</scope>
    <source>
        <strain evidence="3">Niue_2</strain>
        <tissue evidence="3">Leaf</tissue>
    </source>
</reference>
<dbReference type="Gene3D" id="1.20.5.110">
    <property type="match status" value="1"/>
</dbReference>
<evidence type="ECO:0000256" key="2">
    <source>
        <dbReference type="SAM" id="MobiDB-lite"/>
    </source>
</evidence>
<dbReference type="GO" id="GO:0006887">
    <property type="term" value="P:exocytosis"/>
    <property type="evidence" value="ECO:0007669"/>
    <property type="project" value="TreeGrafter"/>
</dbReference>
<dbReference type="EMBL" id="NMUH01001410">
    <property type="protein sequence ID" value="MQL92076.1"/>
    <property type="molecule type" value="Genomic_DNA"/>
</dbReference>